<evidence type="ECO:0000256" key="4">
    <source>
        <dbReference type="PROSITE-ProRule" id="PRU00335"/>
    </source>
</evidence>
<sequence length="183" mass="20337">MAALDTETIMVATEDVLRRYGWSKATVVDVARALGVSHAAVYRHFPSKVALREAVARRWLSRAYDELAAVAADPDRTPPERLRAWLLTLFRHKRRAAVEEPELFETYGALVREHSAVSAEHVAVLLDQLEGIVAGMGGDRDAARAVLVATTAFHHPAHVAEWGRPDRERLLDDVCTLLIRGLE</sequence>
<keyword evidence="1" id="KW-0805">Transcription regulation</keyword>
<dbReference type="GO" id="GO:0003700">
    <property type="term" value="F:DNA-binding transcription factor activity"/>
    <property type="evidence" value="ECO:0007669"/>
    <property type="project" value="TreeGrafter"/>
</dbReference>
<dbReference type="RefSeq" id="WP_310365548.1">
    <property type="nucleotide sequence ID" value="NZ_JAVDYB010000001.1"/>
</dbReference>
<feature type="domain" description="HTH tetR-type" evidence="5">
    <location>
        <begin position="3"/>
        <end position="63"/>
    </location>
</feature>
<keyword evidence="3" id="KW-0804">Transcription</keyword>
<evidence type="ECO:0000313" key="6">
    <source>
        <dbReference type="EMBL" id="MDR7275057.1"/>
    </source>
</evidence>
<dbReference type="Gene3D" id="1.10.357.10">
    <property type="entry name" value="Tetracycline Repressor, domain 2"/>
    <property type="match status" value="1"/>
</dbReference>
<dbReference type="EMBL" id="JAVDYB010000001">
    <property type="protein sequence ID" value="MDR7275057.1"/>
    <property type="molecule type" value="Genomic_DNA"/>
</dbReference>
<dbReference type="PRINTS" id="PR00455">
    <property type="entry name" value="HTHTETR"/>
</dbReference>
<reference evidence="6" key="1">
    <citation type="submission" date="2023-07" db="EMBL/GenBank/DDBJ databases">
        <title>Sequencing the genomes of 1000 actinobacteria strains.</title>
        <authorList>
            <person name="Klenk H.-P."/>
        </authorList>
    </citation>
    <scope>NUCLEOTIDE SEQUENCE</scope>
    <source>
        <strain evidence="6">DSM 44707</strain>
    </source>
</reference>
<proteinExistence type="predicted"/>
<dbReference type="Pfam" id="PF00440">
    <property type="entry name" value="TetR_N"/>
    <property type="match status" value="1"/>
</dbReference>
<dbReference type="InterPro" id="IPR050109">
    <property type="entry name" value="HTH-type_TetR-like_transc_reg"/>
</dbReference>
<evidence type="ECO:0000256" key="2">
    <source>
        <dbReference type="ARBA" id="ARBA00023125"/>
    </source>
</evidence>
<comment type="caution">
    <text evidence="6">The sequence shown here is derived from an EMBL/GenBank/DDBJ whole genome shotgun (WGS) entry which is preliminary data.</text>
</comment>
<name>A0AAE3YM55_9ACTN</name>
<dbReference type="AlphaFoldDB" id="A0AAE3YM55"/>
<dbReference type="PANTHER" id="PTHR30055">
    <property type="entry name" value="HTH-TYPE TRANSCRIPTIONAL REGULATOR RUTR"/>
    <property type="match status" value="1"/>
</dbReference>
<dbReference type="GO" id="GO:0000976">
    <property type="term" value="F:transcription cis-regulatory region binding"/>
    <property type="evidence" value="ECO:0007669"/>
    <property type="project" value="TreeGrafter"/>
</dbReference>
<protein>
    <submittedName>
        <fullName evidence="6">AcrR family transcriptional regulator</fullName>
    </submittedName>
</protein>
<evidence type="ECO:0000259" key="5">
    <source>
        <dbReference type="PROSITE" id="PS50977"/>
    </source>
</evidence>
<dbReference type="PANTHER" id="PTHR30055:SF151">
    <property type="entry name" value="TRANSCRIPTIONAL REGULATORY PROTEIN"/>
    <property type="match status" value="1"/>
</dbReference>
<evidence type="ECO:0000256" key="1">
    <source>
        <dbReference type="ARBA" id="ARBA00023015"/>
    </source>
</evidence>
<feature type="DNA-binding region" description="H-T-H motif" evidence="4">
    <location>
        <begin position="26"/>
        <end position="45"/>
    </location>
</feature>
<dbReference type="InterPro" id="IPR009057">
    <property type="entry name" value="Homeodomain-like_sf"/>
</dbReference>
<evidence type="ECO:0000313" key="7">
    <source>
        <dbReference type="Proteomes" id="UP001183643"/>
    </source>
</evidence>
<dbReference type="PROSITE" id="PS50977">
    <property type="entry name" value="HTH_TETR_2"/>
    <property type="match status" value="1"/>
</dbReference>
<keyword evidence="7" id="KW-1185">Reference proteome</keyword>
<dbReference type="InterPro" id="IPR041478">
    <property type="entry name" value="TetR_C_27"/>
</dbReference>
<keyword evidence="2 4" id="KW-0238">DNA-binding</keyword>
<dbReference type="Pfam" id="PF17935">
    <property type="entry name" value="TetR_C_27"/>
    <property type="match status" value="1"/>
</dbReference>
<dbReference type="SUPFAM" id="SSF46689">
    <property type="entry name" value="Homeodomain-like"/>
    <property type="match status" value="1"/>
</dbReference>
<dbReference type="InterPro" id="IPR001647">
    <property type="entry name" value="HTH_TetR"/>
</dbReference>
<gene>
    <name evidence="6" type="ORF">J2S41_001835</name>
</gene>
<organism evidence="6 7">
    <name type="scientific">Catenuloplanes atrovinosus</name>
    <dbReference type="NCBI Taxonomy" id="137266"/>
    <lineage>
        <taxon>Bacteria</taxon>
        <taxon>Bacillati</taxon>
        <taxon>Actinomycetota</taxon>
        <taxon>Actinomycetes</taxon>
        <taxon>Micromonosporales</taxon>
        <taxon>Micromonosporaceae</taxon>
        <taxon>Catenuloplanes</taxon>
    </lineage>
</organism>
<evidence type="ECO:0000256" key="3">
    <source>
        <dbReference type="ARBA" id="ARBA00023163"/>
    </source>
</evidence>
<dbReference type="Proteomes" id="UP001183643">
    <property type="component" value="Unassembled WGS sequence"/>
</dbReference>
<accession>A0AAE3YM55</accession>